<reference evidence="7 8" key="1">
    <citation type="journal article" date="2013" name="PLoS Genet.">
        <title>Genomic mechanisms accounting for the adaptation to parasitism in nematode-trapping fungi.</title>
        <authorList>
            <person name="Meerupati T."/>
            <person name="Andersson K.M."/>
            <person name="Friman E."/>
            <person name="Kumar D."/>
            <person name="Tunlid A."/>
            <person name="Ahren D."/>
        </authorList>
    </citation>
    <scope>NUCLEOTIDE SEQUENCE [LARGE SCALE GENOMIC DNA]</scope>
    <source>
        <strain evidence="7 8">CBS 200.50</strain>
    </source>
</reference>
<sequence>MRNVRRKLAEFSSSLEGLYGQMVSQIRNSDDVELYKSILGIVSVVKQPITLVDLASFINADHDSDFYLSLPDAVDECGSFLTVRDSTIFFVHQSAQVYLIKHAGNLIFTGGCIEGQQRLMVLQSLDVLDRVLRRNVYDLPNLDCAVDLIIVPDIDPLAPILYISIYWIDHLCEAGSIHYIELLCSNGRVDAFLSKHFLHWLEALSLTDHILDGIIAITKLNNFFTSISIDSRLPVLVYDEYRFLLSWNRIIENYPLQVYISALIFGPVRSLTRELFHKELDWIDVTSDIKTHWRADIQTLRDHDDMVSSVALSTNGALIASGSDDKTIKAWDANTGTCLHTLNGHEYSVSSVAFSGDGLIALGSKDGSIRIWDTSVANCLKTLYVHGAAVKSIAFSNHGKMLALGVDGGTLRIRDIDGDDYPKTLLSHSGPVNSVAFSDNDVLIAAGSDDKKLPFGILVRKIVTKY</sequence>
<dbReference type="Proteomes" id="UP000015100">
    <property type="component" value="Unassembled WGS sequence"/>
</dbReference>
<dbReference type="InterPro" id="IPR001680">
    <property type="entry name" value="WD40_rpt"/>
</dbReference>
<proteinExistence type="inferred from homology"/>
<dbReference type="eggNOG" id="KOG0267">
    <property type="taxonomic scope" value="Eukaryota"/>
</dbReference>
<reference evidence="8" key="2">
    <citation type="submission" date="2013-04" db="EMBL/GenBank/DDBJ databases">
        <title>Genomic mechanisms accounting for the adaptation to parasitism in nematode-trapping fungi.</title>
        <authorList>
            <person name="Ahren D.G."/>
        </authorList>
    </citation>
    <scope>NUCLEOTIDE SEQUENCE [LARGE SCALE GENOMIC DNA]</scope>
    <source>
        <strain evidence="8">CBS 200.50</strain>
    </source>
</reference>
<evidence type="ECO:0000256" key="4">
    <source>
        <dbReference type="ARBA" id="ARBA00039789"/>
    </source>
</evidence>
<dbReference type="SUPFAM" id="SSF50978">
    <property type="entry name" value="WD40 repeat-like"/>
    <property type="match status" value="1"/>
</dbReference>
<dbReference type="HOGENOM" id="CLU_586616_0_0_1"/>
<dbReference type="PROSITE" id="PS50294">
    <property type="entry name" value="WD_REPEATS_REGION"/>
    <property type="match status" value="2"/>
</dbReference>
<comment type="function">
    <text evidence="5">Involved in mitochondrial fission. Acts as an adapter protein required to form mitochondrial fission complexes. Formation of these complexes is required to promote constriction and fission of the mitochondrial compartment at a late step in mitochondrial division.</text>
</comment>
<comment type="caution">
    <text evidence="7">The sequence shown here is derived from an EMBL/GenBank/DDBJ whole genome shotgun (WGS) entry which is preliminary data.</text>
</comment>
<dbReference type="OrthoDB" id="538223at2759"/>
<gene>
    <name evidence="7" type="ORF">H072_2850</name>
</gene>
<dbReference type="GO" id="GO:0005634">
    <property type="term" value="C:nucleus"/>
    <property type="evidence" value="ECO:0007669"/>
    <property type="project" value="TreeGrafter"/>
</dbReference>
<keyword evidence="1 6" id="KW-0853">WD repeat</keyword>
<dbReference type="PANTHER" id="PTHR22847">
    <property type="entry name" value="WD40 REPEAT PROTEIN"/>
    <property type="match status" value="1"/>
</dbReference>
<dbReference type="PROSITE" id="PS50082">
    <property type="entry name" value="WD_REPEATS_2"/>
    <property type="match status" value="3"/>
</dbReference>
<dbReference type="STRING" id="1284197.S8APX7"/>
<dbReference type="AlphaFoldDB" id="S8APX7"/>
<protein>
    <recommendedName>
        <fullName evidence="4">Mitochondrial division protein 1</fullName>
    </recommendedName>
</protein>
<evidence type="ECO:0000256" key="2">
    <source>
        <dbReference type="ARBA" id="ARBA00022737"/>
    </source>
</evidence>
<evidence type="ECO:0000313" key="8">
    <source>
        <dbReference type="Proteomes" id="UP000015100"/>
    </source>
</evidence>
<evidence type="ECO:0000256" key="3">
    <source>
        <dbReference type="ARBA" id="ARBA00038415"/>
    </source>
</evidence>
<dbReference type="SMART" id="SM00320">
    <property type="entry name" value="WD40"/>
    <property type="match status" value="4"/>
</dbReference>
<dbReference type="Gene3D" id="2.130.10.10">
    <property type="entry name" value="YVTN repeat-like/Quinoprotein amine dehydrogenase"/>
    <property type="match status" value="1"/>
</dbReference>
<dbReference type="GO" id="GO:1990234">
    <property type="term" value="C:transferase complex"/>
    <property type="evidence" value="ECO:0007669"/>
    <property type="project" value="UniProtKB-ARBA"/>
</dbReference>
<dbReference type="Pfam" id="PF00400">
    <property type="entry name" value="WD40"/>
    <property type="match status" value="4"/>
</dbReference>
<evidence type="ECO:0000256" key="6">
    <source>
        <dbReference type="PROSITE-ProRule" id="PRU00221"/>
    </source>
</evidence>
<dbReference type="PANTHER" id="PTHR22847:SF637">
    <property type="entry name" value="WD REPEAT DOMAIN 5B"/>
    <property type="match status" value="1"/>
</dbReference>
<evidence type="ECO:0000313" key="7">
    <source>
        <dbReference type="EMBL" id="EPS43156.1"/>
    </source>
</evidence>
<organism evidence="7 8">
    <name type="scientific">Dactylellina haptotyla (strain CBS 200.50)</name>
    <name type="common">Nematode-trapping fungus</name>
    <name type="synonym">Monacrosporium haptotylum</name>
    <dbReference type="NCBI Taxonomy" id="1284197"/>
    <lineage>
        <taxon>Eukaryota</taxon>
        <taxon>Fungi</taxon>
        <taxon>Dikarya</taxon>
        <taxon>Ascomycota</taxon>
        <taxon>Pezizomycotina</taxon>
        <taxon>Orbiliomycetes</taxon>
        <taxon>Orbiliales</taxon>
        <taxon>Orbiliaceae</taxon>
        <taxon>Dactylellina</taxon>
    </lineage>
</organism>
<dbReference type="PROSITE" id="PS00678">
    <property type="entry name" value="WD_REPEATS_1"/>
    <property type="match status" value="1"/>
</dbReference>
<dbReference type="OMA" id="KQTHERT"/>
<evidence type="ECO:0000256" key="1">
    <source>
        <dbReference type="ARBA" id="ARBA00022574"/>
    </source>
</evidence>
<dbReference type="EMBL" id="AQGS01000089">
    <property type="protein sequence ID" value="EPS43156.1"/>
    <property type="molecule type" value="Genomic_DNA"/>
</dbReference>
<keyword evidence="2" id="KW-0677">Repeat</keyword>
<evidence type="ECO:0000256" key="5">
    <source>
        <dbReference type="ARBA" id="ARBA00043913"/>
    </source>
</evidence>
<comment type="similarity">
    <text evidence="3">Belongs to the WD repeat MDV1/CAF4 family.</text>
</comment>
<dbReference type="CDD" id="cd00200">
    <property type="entry name" value="WD40"/>
    <property type="match status" value="1"/>
</dbReference>
<dbReference type="InterPro" id="IPR036322">
    <property type="entry name" value="WD40_repeat_dom_sf"/>
</dbReference>
<accession>S8APX7</accession>
<feature type="repeat" description="WD" evidence="6">
    <location>
        <begin position="425"/>
        <end position="453"/>
    </location>
</feature>
<keyword evidence="8" id="KW-1185">Reference proteome</keyword>
<dbReference type="InterPro" id="IPR015943">
    <property type="entry name" value="WD40/YVTN_repeat-like_dom_sf"/>
</dbReference>
<feature type="repeat" description="WD" evidence="6">
    <location>
        <begin position="300"/>
        <end position="341"/>
    </location>
</feature>
<feature type="repeat" description="WD" evidence="6">
    <location>
        <begin position="342"/>
        <end position="382"/>
    </location>
</feature>
<dbReference type="InterPro" id="IPR019775">
    <property type="entry name" value="WD40_repeat_CS"/>
</dbReference>
<name>S8APX7_DACHA</name>